<dbReference type="GO" id="GO:0046654">
    <property type="term" value="P:tetrahydrofolate biosynthetic process"/>
    <property type="evidence" value="ECO:0007669"/>
    <property type="project" value="UniProtKB-UniPathway"/>
</dbReference>
<evidence type="ECO:0000313" key="9">
    <source>
        <dbReference type="EMBL" id="EAQ98027.1"/>
    </source>
</evidence>
<dbReference type="InterPro" id="IPR035907">
    <property type="entry name" value="Hppk_sf"/>
</dbReference>
<keyword evidence="4" id="KW-0547">Nucleotide-binding</keyword>
<evidence type="ECO:0000256" key="7">
    <source>
        <dbReference type="ARBA" id="ARBA00022909"/>
    </source>
</evidence>
<dbReference type="STRING" id="314285.KT71_02232"/>
<comment type="pathway">
    <text evidence="1">Cofactor biosynthesis; tetrahydrofolate biosynthesis; 2-amino-4-hydroxy-6-hydroxymethyl-7,8-dihydropteridine diphosphate from 7,8-dihydroneopterin triphosphate: step 4/4.</text>
</comment>
<keyword evidence="10" id="KW-1185">Reference proteome</keyword>
<keyword evidence="5 9" id="KW-0418">Kinase</keyword>
<dbReference type="UniPathway" id="UPA00077">
    <property type="reaction ID" value="UER00155"/>
</dbReference>
<dbReference type="HOGENOM" id="CLU_097916_2_2_6"/>
<keyword evidence="7" id="KW-0289">Folate biosynthesis</keyword>
<dbReference type="InterPro" id="IPR000550">
    <property type="entry name" value="Hppk"/>
</dbReference>
<protein>
    <recommendedName>
        <fullName evidence="2">2-amino-4-hydroxy-6-hydroxymethyldihydropteridine diphosphokinase</fullName>
        <ecNumber evidence="2">2.7.6.3</ecNumber>
    </recommendedName>
</protein>
<evidence type="ECO:0000313" key="10">
    <source>
        <dbReference type="Proteomes" id="UP000019205"/>
    </source>
</evidence>
<dbReference type="SUPFAM" id="SSF55083">
    <property type="entry name" value="6-hydroxymethyl-7,8-dihydropterin pyrophosphokinase, HPPK"/>
    <property type="match status" value="1"/>
</dbReference>
<keyword evidence="3 9" id="KW-0808">Transferase</keyword>
<evidence type="ECO:0000256" key="5">
    <source>
        <dbReference type="ARBA" id="ARBA00022777"/>
    </source>
</evidence>
<reference evidence="9 10" key="2">
    <citation type="journal article" date="2009" name="PLoS ONE">
        <title>The photosynthetic apparatus and its regulation in the aerobic gammaproteobacterium Congregibacter litoralis gen. nov., sp. nov.</title>
        <authorList>
            <person name="Spring S."/>
            <person name="Lunsdorf H."/>
            <person name="Fuchs B.M."/>
            <person name="Tindall B.J."/>
        </authorList>
    </citation>
    <scope>NUCLEOTIDE SEQUENCE [LARGE SCALE GENOMIC DNA]</scope>
    <source>
        <strain evidence="9">KT71</strain>
    </source>
</reference>
<organism evidence="9 10">
    <name type="scientific">Congregibacter litoralis KT71</name>
    <dbReference type="NCBI Taxonomy" id="314285"/>
    <lineage>
        <taxon>Bacteria</taxon>
        <taxon>Pseudomonadati</taxon>
        <taxon>Pseudomonadota</taxon>
        <taxon>Gammaproteobacteria</taxon>
        <taxon>Cellvibrionales</taxon>
        <taxon>Halieaceae</taxon>
        <taxon>Congregibacter</taxon>
    </lineage>
</organism>
<dbReference type="PANTHER" id="PTHR43071:SF2">
    <property type="entry name" value="2-AMINO-4-HYDROXY-6-HYDROXYMETHYLDIHYDROPTERIDINE PYROPHOSPHOKINASE"/>
    <property type="match status" value="1"/>
</dbReference>
<evidence type="ECO:0000256" key="3">
    <source>
        <dbReference type="ARBA" id="ARBA00022679"/>
    </source>
</evidence>
<feature type="domain" description="7,8-dihydro-6-hydroxymethylpterin-pyrophosphokinase" evidence="8">
    <location>
        <begin position="5"/>
        <end position="130"/>
    </location>
</feature>
<gene>
    <name evidence="9" type="ORF">KT71_02232</name>
</gene>
<dbReference type="GO" id="GO:0016301">
    <property type="term" value="F:kinase activity"/>
    <property type="evidence" value="ECO:0007669"/>
    <property type="project" value="UniProtKB-KW"/>
</dbReference>
<dbReference type="EMBL" id="AAOA02000002">
    <property type="protein sequence ID" value="EAQ98027.1"/>
    <property type="molecule type" value="Genomic_DNA"/>
</dbReference>
<dbReference type="CDD" id="cd00483">
    <property type="entry name" value="HPPK"/>
    <property type="match status" value="1"/>
</dbReference>
<dbReference type="EC" id="2.7.6.3" evidence="2"/>
<dbReference type="RefSeq" id="WP_008292845.1">
    <property type="nucleotide sequence ID" value="NZ_CM002299.1"/>
</dbReference>
<evidence type="ECO:0000259" key="8">
    <source>
        <dbReference type="Pfam" id="PF01288"/>
    </source>
</evidence>
<evidence type="ECO:0000256" key="4">
    <source>
        <dbReference type="ARBA" id="ARBA00022741"/>
    </source>
</evidence>
<dbReference type="NCBIfam" id="TIGR01498">
    <property type="entry name" value="folK"/>
    <property type="match status" value="1"/>
</dbReference>
<dbReference type="GO" id="GO:0003848">
    <property type="term" value="F:2-amino-4-hydroxy-6-hydroxymethyldihydropteridine diphosphokinase activity"/>
    <property type="evidence" value="ECO:0007669"/>
    <property type="project" value="UniProtKB-EC"/>
</dbReference>
<dbReference type="OrthoDB" id="9790168at2"/>
<evidence type="ECO:0000256" key="1">
    <source>
        <dbReference type="ARBA" id="ARBA00005051"/>
    </source>
</evidence>
<dbReference type="PANTHER" id="PTHR43071">
    <property type="entry name" value="2-AMINO-4-HYDROXY-6-HYDROXYMETHYLDIHYDROPTERIDINE PYROPHOSPHOKINASE"/>
    <property type="match status" value="1"/>
</dbReference>
<dbReference type="Gene3D" id="3.30.70.560">
    <property type="entry name" value="7,8-Dihydro-6-hydroxymethylpterin-pyrophosphokinase HPPK"/>
    <property type="match status" value="1"/>
</dbReference>
<sequence>MTRLFLGLGSNIEPQRYLPLGLAELEALLGPLRVSPVYEGAAIGFQGEPFWNLVVEANTTLDVGDLQKALRTIEYAHGRPENASRCSPRSLDIDILLYGDLCGVIDGVELPRGEILDNAFVLRPLAELAPEDVHPVAGLSYRELWAAYDASSQPLRAVSLDL</sequence>
<evidence type="ECO:0000256" key="2">
    <source>
        <dbReference type="ARBA" id="ARBA00013253"/>
    </source>
</evidence>
<dbReference type="GO" id="GO:0046656">
    <property type="term" value="P:folic acid biosynthetic process"/>
    <property type="evidence" value="ECO:0007669"/>
    <property type="project" value="UniProtKB-KW"/>
</dbReference>
<accession>A4A6V8</accession>
<dbReference type="AlphaFoldDB" id="A4A6V8"/>
<dbReference type="Proteomes" id="UP000019205">
    <property type="component" value="Chromosome"/>
</dbReference>
<dbReference type="GO" id="GO:0005524">
    <property type="term" value="F:ATP binding"/>
    <property type="evidence" value="ECO:0007669"/>
    <property type="project" value="UniProtKB-KW"/>
</dbReference>
<name>A4A6V8_9GAMM</name>
<dbReference type="eggNOG" id="COG0801">
    <property type="taxonomic scope" value="Bacteria"/>
</dbReference>
<proteinExistence type="predicted"/>
<keyword evidence="6" id="KW-0067">ATP-binding</keyword>
<evidence type="ECO:0000256" key="6">
    <source>
        <dbReference type="ARBA" id="ARBA00022840"/>
    </source>
</evidence>
<reference evidence="9 10" key="1">
    <citation type="journal article" date="2007" name="Proc. Natl. Acad. Sci. U.S.A.">
        <title>Characterization of a marine gammaproteobacterium capable of aerobic anoxygenic photosynthesis.</title>
        <authorList>
            <person name="Fuchs B.M."/>
            <person name="Spring S."/>
            <person name="Teeling H."/>
            <person name="Quast C."/>
            <person name="Wulf J."/>
            <person name="Schattenhofer M."/>
            <person name="Yan S."/>
            <person name="Ferriera S."/>
            <person name="Johnson J."/>
            <person name="Glockner F.O."/>
            <person name="Amann R."/>
        </authorList>
    </citation>
    <scope>NUCLEOTIDE SEQUENCE [LARGE SCALE GENOMIC DNA]</scope>
    <source>
        <strain evidence="9">KT71</strain>
    </source>
</reference>
<comment type="caution">
    <text evidence="9">The sequence shown here is derived from an EMBL/GenBank/DDBJ whole genome shotgun (WGS) entry which is preliminary data.</text>
</comment>
<dbReference type="Pfam" id="PF01288">
    <property type="entry name" value="HPPK"/>
    <property type="match status" value="1"/>
</dbReference>